<feature type="transmembrane region" description="Helical" evidence="7">
    <location>
        <begin position="114"/>
        <end position="135"/>
    </location>
</feature>
<keyword evidence="9" id="KW-1185">Reference proteome</keyword>
<dbReference type="RefSeq" id="WP_051524194.1">
    <property type="nucleotide sequence ID" value="NZ_AP018933.1"/>
</dbReference>
<evidence type="ECO:0000256" key="7">
    <source>
        <dbReference type="SAM" id="Phobius"/>
    </source>
</evidence>
<gene>
    <name evidence="8" type="ORF">ZBT109_1043</name>
</gene>
<keyword evidence="4 7" id="KW-1133">Transmembrane helix</keyword>
<dbReference type="InterPro" id="IPR010651">
    <property type="entry name" value="Sugar_transport"/>
</dbReference>
<organism evidence="8 9">
    <name type="scientific">Zymobacter palmae</name>
    <dbReference type="NCBI Taxonomy" id="33074"/>
    <lineage>
        <taxon>Bacteria</taxon>
        <taxon>Pseudomonadati</taxon>
        <taxon>Pseudomonadota</taxon>
        <taxon>Gammaproteobacteria</taxon>
        <taxon>Oceanospirillales</taxon>
        <taxon>Halomonadaceae</taxon>
        <taxon>Zymobacter group</taxon>
        <taxon>Zymobacter</taxon>
    </lineage>
</organism>
<feature type="transmembrane region" description="Helical" evidence="7">
    <location>
        <begin position="6"/>
        <end position="25"/>
    </location>
</feature>
<protein>
    <submittedName>
        <fullName evidence="8">Putative glucose uptake permease</fullName>
    </submittedName>
</protein>
<dbReference type="GO" id="GO:0016020">
    <property type="term" value="C:membrane"/>
    <property type="evidence" value="ECO:0007669"/>
    <property type="project" value="UniProtKB-SubCell"/>
</dbReference>
<feature type="transmembrane region" description="Helical" evidence="7">
    <location>
        <begin position="155"/>
        <end position="172"/>
    </location>
</feature>
<keyword evidence="3 7" id="KW-0812">Transmembrane</keyword>
<dbReference type="Proteomes" id="UP000267342">
    <property type="component" value="Chromosome"/>
</dbReference>
<feature type="transmembrane region" description="Helical" evidence="7">
    <location>
        <begin position="240"/>
        <end position="260"/>
    </location>
</feature>
<evidence type="ECO:0000256" key="6">
    <source>
        <dbReference type="SAM" id="MobiDB-lite"/>
    </source>
</evidence>
<feature type="transmembrane region" description="Helical" evidence="7">
    <location>
        <begin position="90"/>
        <end position="108"/>
    </location>
</feature>
<evidence type="ECO:0000256" key="1">
    <source>
        <dbReference type="ARBA" id="ARBA00004141"/>
    </source>
</evidence>
<dbReference type="STRING" id="1123510.GCA_000620025_01079"/>
<dbReference type="InterPro" id="IPR037185">
    <property type="entry name" value="EmrE-like"/>
</dbReference>
<dbReference type="KEGG" id="zpl:ZBT109_1043"/>
<comment type="subcellular location">
    <subcellularLocation>
        <location evidence="1">Membrane</location>
        <topology evidence="1">Multi-pass membrane protein</topology>
    </subcellularLocation>
</comment>
<reference evidence="8 9" key="1">
    <citation type="submission" date="2018-09" db="EMBL/GenBank/DDBJ databases">
        <title>Zymobacter palmae IAM14233 (=T109) whole genome analysis.</title>
        <authorList>
            <person name="Yanase H."/>
        </authorList>
    </citation>
    <scope>NUCLEOTIDE SEQUENCE [LARGE SCALE GENOMIC DNA]</scope>
    <source>
        <strain evidence="8 9">IAM14233</strain>
    </source>
</reference>
<sequence length="328" mass="34113">MDILLALVPALMWGMMPLIATHFGGTQHRQTLGVTLGALVLAIIIFLVKQPVMTSYIFWIGIASGICWAIGQINQFAAIHRLGVSKAMPLSTSMQLIFTALLGVLVLGEWSSSYARIIGGIALLLIVLGAIATSFKDKTAVSETASESTSDMLTGIIRLLISTAGYVAYVLIPRLGHVEGDGVWGLLLPQAIGMVGGALIMSLAHKPLSRDTALNVIPGLVWAVGNVTMMLAVARIGTAIGFSLSQANLAIATLGGIFILKESKTSRELVFSLVGVALVIAGAIMIGTIPKDGSDASAQKPAITTTVDTSATAAPQATDTLPAQNAQQ</sequence>
<evidence type="ECO:0000256" key="2">
    <source>
        <dbReference type="ARBA" id="ARBA00006117"/>
    </source>
</evidence>
<feature type="region of interest" description="Disordered" evidence="6">
    <location>
        <begin position="307"/>
        <end position="328"/>
    </location>
</feature>
<evidence type="ECO:0000256" key="4">
    <source>
        <dbReference type="ARBA" id="ARBA00022989"/>
    </source>
</evidence>
<name>A0A348HDV8_9GAMM</name>
<accession>A0A348HDV8</accession>
<evidence type="ECO:0000313" key="8">
    <source>
        <dbReference type="EMBL" id="BBG29810.1"/>
    </source>
</evidence>
<feature type="transmembrane region" description="Helical" evidence="7">
    <location>
        <begin position="56"/>
        <end position="78"/>
    </location>
</feature>
<proteinExistence type="inferred from homology"/>
<feature type="transmembrane region" description="Helical" evidence="7">
    <location>
        <begin position="32"/>
        <end position="50"/>
    </location>
</feature>
<dbReference type="GO" id="GO:0015144">
    <property type="term" value="F:carbohydrate transmembrane transporter activity"/>
    <property type="evidence" value="ECO:0007669"/>
    <property type="project" value="InterPro"/>
</dbReference>
<dbReference type="OrthoDB" id="3194911at2"/>
<feature type="transmembrane region" description="Helical" evidence="7">
    <location>
        <begin position="269"/>
        <end position="289"/>
    </location>
</feature>
<dbReference type="PANTHER" id="PTHR16119">
    <property type="entry name" value="TRANSMEMBRANE PROTEIN 144"/>
    <property type="match status" value="1"/>
</dbReference>
<feature type="transmembrane region" description="Helical" evidence="7">
    <location>
        <begin position="216"/>
        <end position="234"/>
    </location>
</feature>
<dbReference type="AlphaFoldDB" id="A0A348HDV8"/>
<evidence type="ECO:0000256" key="3">
    <source>
        <dbReference type="ARBA" id="ARBA00022692"/>
    </source>
</evidence>
<feature type="transmembrane region" description="Helical" evidence="7">
    <location>
        <begin position="184"/>
        <end position="204"/>
    </location>
</feature>
<dbReference type="Pfam" id="PF06800">
    <property type="entry name" value="Sugar_transport"/>
    <property type="match status" value="1"/>
</dbReference>
<keyword evidence="5 7" id="KW-0472">Membrane</keyword>
<evidence type="ECO:0000256" key="5">
    <source>
        <dbReference type="ARBA" id="ARBA00023136"/>
    </source>
</evidence>
<evidence type="ECO:0000313" key="9">
    <source>
        <dbReference type="Proteomes" id="UP000267342"/>
    </source>
</evidence>
<comment type="similarity">
    <text evidence="2">Belongs to the GRP transporter (TC 2.A.7.5) family.</text>
</comment>
<dbReference type="EMBL" id="AP018933">
    <property type="protein sequence ID" value="BBG29810.1"/>
    <property type="molecule type" value="Genomic_DNA"/>
</dbReference>
<dbReference type="PANTHER" id="PTHR16119:SF17">
    <property type="entry name" value="TRANSMEMBRANE PROTEIN 144"/>
    <property type="match status" value="1"/>
</dbReference>
<dbReference type="SUPFAM" id="SSF103481">
    <property type="entry name" value="Multidrug resistance efflux transporter EmrE"/>
    <property type="match status" value="1"/>
</dbReference>